<evidence type="ECO:0000313" key="10">
    <source>
        <dbReference type="EMBL" id="PPQ89157.1"/>
    </source>
</evidence>
<feature type="transmembrane region" description="Helical" evidence="9">
    <location>
        <begin position="12"/>
        <end position="29"/>
    </location>
</feature>
<evidence type="ECO:0000256" key="6">
    <source>
        <dbReference type="ARBA" id="ARBA00023002"/>
    </source>
</evidence>
<dbReference type="OrthoDB" id="2919035at2759"/>
<dbReference type="PANTHER" id="PTHR46300:SF7">
    <property type="entry name" value="P450, PUTATIVE (EUROFUNG)-RELATED"/>
    <property type="match status" value="1"/>
</dbReference>
<comment type="pathway">
    <text evidence="2">Secondary metabolite biosynthesis.</text>
</comment>
<dbReference type="PANTHER" id="PTHR46300">
    <property type="entry name" value="P450, PUTATIVE (EUROFUNG)-RELATED-RELATED"/>
    <property type="match status" value="1"/>
</dbReference>
<dbReference type="CDD" id="cd11065">
    <property type="entry name" value="CYP64-like"/>
    <property type="match status" value="2"/>
</dbReference>
<keyword evidence="7" id="KW-0408">Iron</keyword>
<dbReference type="AlphaFoldDB" id="A0A409XEU2"/>
<evidence type="ECO:0000256" key="4">
    <source>
        <dbReference type="ARBA" id="ARBA00022617"/>
    </source>
</evidence>
<keyword evidence="11" id="KW-1185">Reference proteome</keyword>
<evidence type="ECO:0000256" key="3">
    <source>
        <dbReference type="ARBA" id="ARBA00010617"/>
    </source>
</evidence>
<proteinExistence type="inferred from homology"/>
<dbReference type="GO" id="GO:0016020">
    <property type="term" value="C:membrane"/>
    <property type="evidence" value="ECO:0007669"/>
    <property type="project" value="UniProtKB-SubCell"/>
</dbReference>
<keyword evidence="5" id="KW-0479">Metal-binding</keyword>
<reference evidence="10 11" key="1">
    <citation type="journal article" date="2018" name="Evol. Lett.">
        <title>Horizontal gene cluster transfer increased hallucinogenic mushroom diversity.</title>
        <authorList>
            <person name="Reynolds H.T."/>
            <person name="Vijayakumar V."/>
            <person name="Gluck-Thaler E."/>
            <person name="Korotkin H.B."/>
            <person name="Matheny P.B."/>
            <person name="Slot J.C."/>
        </authorList>
    </citation>
    <scope>NUCLEOTIDE SEQUENCE [LARGE SCALE GENOMIC DNA]</scope>
    <source>
        <strain evidence="10 11">2631</strain>
    </source>
</reference>
<keyword evidence="9" id="KW-1133">Transmembrane helix</keyword>
<dbReference type="InterPro" id="IPR050364">
    <property type="entry name" value="Cytochrome_P450_fung"/>
</dbReference>
<comment type="cofactor">
    <cofactor evidence="1">
        <name>heme</name>
        <dbReference type="ChEBI" id="CHEBI:30413"/>
    </cofactor>
</comment>
<keyword evidence="8" id="KW-0503">Monooxygenase</keyword>
<evidence type="ECO:0000256" key="2">
    <source>
        <dbReference type="ARBA" id="ARBA00005179"/>
    </source>
</evidence>
<dbReference type="InterPro" id="IPR036396">
    <property type="entry name" value="Cyt_P450_sf"/>
</dbReference>
<keyword evidence="9" id="KW-0812">Transmembrane</keyword>
<keyword evidence="6" id="KW-0560">Oxidoreductase</keyword>
<evidence type="ECO:0000256" key="5">
    <source>
        <dbReference type="ARBA" id="ARBA00022723"/>
    </source>
</evidence>
<keyword evidence="9" id="KW-0472">Membrane</keyword>
<dbReference type="STRING" id="93625.A0A409XEU2"/>
<dbReference type="GO" id="GO:0016705">
    <property type="term" value="F:oxidoreductase activity, acting on paired donors, with incorporation or reduction of molecular oxygen"/>
    <property type="evidence" value="ECO:0007669"/>
    <property type="project" value="InterPro"/>
</dbReference>
<evidence type="ECO:0000256" key="7">
    <source>
        <dbReference type="ARBA" id="ARBA00023004"/>
    </source>
</evidence>
<keyword evidence="4" id="KW-0349">Heme</keyword>
<dbReference type="SUPFAM" id="SSF48264">
    <property type="entry name" value="Cytochrome P450"/>
    <property type="match status" value="3"/>
</dbReference>
<evidence type="ECO:0000313" key="11">
    <source>
        <dbReference type="Proteomes" id="UP000283269"/>
    </source>
</evidence>
<comment type="similarity">
    <text evidence="3">Belongs to the cytochrome P450 family.</text>
</comment>
<dbReference type="Gene3D" id="1.10.630.10">
    <property type="entry name" value="Cytochrome P450"/>
    <property type="match status" value="4"/>
</dbReference>
<organism evidence="10 11">
    <name type="scientific">Psilocybe cyanescens</name>
    <dbReference type="NCBI Taxonomy" id="93625"/>
    <lineage>
        <taxon>Eukaryota</taxon>
        <taxon>Fungi</taxon>
        <taxon>Dikarya</taxon>
        <taxon>Basidiomycota</taxon>
        <taxon>Agaricomycotina</taxon>
        <taxon>Agaricomycetes</taxon>
        <taxon>Agaricomycetidae</taxon>
        <taxon>Agaricales</taxon>
        <taxon>Agaricineae</taxon>
        <taxon>Strophariaceae</taxon>
        <taxon>Psilocybe</taxon>
    </lineage>
</organism>
<dbReference type="Pfam" id="PF00067">
    <property type="entry name" value="p450"/>
    <property type="match status" value="4"/>
</dbReference>
<evidence type="ECO:0008006" key="12">
    <source>
        <dbReference type="Google" id="ProtNLM"/>
    </source>
</evidence>
<name>A0A409XEU2_PSICY</name>
<comment type="caution">
    <text evidence="10">The sequence shown here is derived from an EMBL/GenBank/DDBJ whole genome shotgun (WGS) entry which is preliminary data.</text>
</comment>
<accession>A0A409XEU2</accession>
<dbReference type="Proteomes" id="UP000283269">
    <property type="component" value="Unassembled WGS sequence"/>
</dbReference>
<protein>
    <recommendedName>
        <fullName evidence="12">Cytochrome P450</fullName>
    </recommendedName>
</protein>
<evidence type="ECO:0000256" key="9">
    <source>
        <dbReference type="SAM" id="Phobius"/>
    </source>
</evidence>
<evidence type="ECO:0000256" key="1">
    <source>
        <dbReference type="ARBA" id="ARBA00001971"/>
    </source>
</evidence>
<gene>
    <name evidence="10" type="ORF">CVT25_006529</name>
</gene>
<evidence type="ECO:0000256" key="8">
    <source>
        <dbReference type="ARBA" id="ARBA00023033"/>
    </source>
</evidence>
<dbReference type="InterPro" id="IPR001128">
    <property type="entry name" value="Cyt_P450"/>
</dbReference>
<dbReference type="PROSITE" id="PS00086">
    <property type="entry name" value="CYTOCHROME_P450"/>
    <property type="match status" value="2"/>
</dbReference>
<dbReference type="PRINTS" id="PR00463">
    <property type="entry name" value="EP450I"/>
</dbReference>
<dbReference type="GO" id="GO:0020037">
    <property type="term" value="F:heme binding"/>
    <property type="evidence" value="ECO:0007669"/>
    <property type="project" value="InterPro"/>
</dbReference>
<dbReference type="InterPro" id="IPR017972">
    <property type="entry name" value="Cyt_P450_CS"/>
</dbReference>
<dbReference type="GO" id="GO:0005506">
    <property type="term" value="F:iron ion binding"/>
    <property type="evidence" value="ECO:0007669"/>
    <property type="project" value="InterPro"/>
</dbReference>
<sequence length="1106" mass="126675">MTMIANVIASMGYYFSYWIIAITLAYAWFDKRMRARQRNPNRLPLPPGPKGLPLLGSVLDMPRDQSWLVYDNWSKIYGDMVYFEVLGQPFLILSYLKRTGDLFDRRSSNYSDRPRMPMLVELMDWTYNMAFMPYHQWWRRHRKLFHHHFHQNVVWKYQPIQQRETRVFLYRLLTAPEDFLHSSRQKAARWKALLPGVVQKPFNHVEDRLRKGDTSPSMAATVIERLPDFDDPLYTEEKLIGMNATSLAYLAGADTTMSAVHAFFLAMVLYPDVQIKAQAELDAVVEKNRLPDFNDYDSLPYIIAIAKETMRWHLVTPLAIAHMCSQDDEYDGFFIPRGTIVMGNAWSILHDPKVFPNPSAFQPERFLKDGKLNPDARDPDCAAFGFGRRICPGRHMSNNSLYSVISSVLAVYDITPPLDNLGNPIEVKPEFSSGFLSYIVIGFNMINILRWRTLVSAIRTVFLDLEAALVPGAVQTPFNHVEDRLNKGNSSPMAATAVIERLPNPSDPFYADEKAMARMPRLLPTSDTTLSAVHTLLDMVLYADVQRKAQAEIDRVVGPKRLPVSSDYDSLPHINDLTKETMRWHLVIPLGMVNDFWTNNDSDCSSAVVHMCSQDDGYDDFFIPWGTYRNGKCMFQPERFLKDGKLDPNARNPDCAAFGFGRRMDWTFSMAFMPYGQWWRRHRKAFNQHFHQNAVWRYKPTQQREVRVFLQCLLNAPEDFMRSSRHMFAATIMKEVYGITVKNASDPYITSAEKALTALAYAGVPGRFLVDVIPALKYIPSWFPGARFKKKAAQWKEVNPEVVEKPFRHVETKLKDGDVPSSMAATLIERLPDRNDPLYAEEKTISQNAACLAFLGGADTTLSAVHIFFLAMVLYPEVQRKAQAELDAVIGHNRLPEFNDYDSLPYVNALVKETMRWHLVTPLAIAHRCSQDDEYDGFFIPRGTIVMGNAWSILHDQDVFPNPSEFQPERFLKDGKLDPNARNPDCAAFGFGRRICPGRHFSNNSLYSIISSVLAVYNITPSLDDLGNPMEVKPEFSSGLLSPYVAASSFKSLLHNFHGTHLWRKPRQGNLKVIMYVRHLYLYNCPRLVQDFFTTNVCVLCPCSFK</sequence>
<dbReference type="GO" id="GO:0004497">
    <property type="term" value="F:monooxygenase activity"/>
    <property type="evidence" value="ECO:0007669"/>
    <property type="project" value="UniProtKB-KW"/>
</dbReference>
<dbReference type="EMBL" id="NHYD01001946">
    <property type="protein sequence ID" value="PPQ89157.1"/>
    <property type="molecule type" value="Genomic_DNA"/>
</dbReference>
<dbReference type="InterPro" id="IPR002401">
    <property type="entry name" value="Cyt_P450_E_grp-I"/>
</dbReference>
<dbReference type="InParanoid" id="A0A409XEU2"/>